<keyword evidence="4" id="KW-1185">Reference proteome</keyword>
<organism evidence="3 4">
    <name type="scientific">Nonomuraea glycinis</name>
    <dbReference type="NCBI Taxonomy" id="2047744"/>
    <lineage>
        <taxon>Bacteria</taxon>
        <taxon>Bacillati</taxon>
        <taxon>Actinomycetota</taxon>
        <taxon>Actinomycetes</taxon>
        <taxon>Streptosporangiales</taxon>
        <taxon>Streptosporangiaceae</taxon>
        <taxon>Nonomuraea</taxon>
    </lineage>
</organism>
<protein>
    <submittedName>
        <fullName evidence="3">Toxin</fullName>
    </submittedName>
</protein>
<evidence type="ECO:0000313" key="4">
    <source>
        <dbReference type="Proteomes" id="UP000660745"/>
    </source>
</evidence>
<dbReference type="AlphaFoldDB" id="A0A917ZZJ3"/>
<name>A0A917ZZJ3_9ACTN</name>
<evidence type="ECO:0000256" key="1">
    <source>
        <dbReference type="ARBA" id="ARBA00006817"/>
    </source>
</evidence>
<dbReference type="Proteomes" id="UP000660745">
    <property type="component" value="Unassembled WGS sequence"/>
</dbReference>
<comment type="similarity">
    <text evidence="1">Belongs to the AHA1 family.</text>
</comment>
<sequence>MCNLWVAQSWPMCNYQIALNVDSEGVLLMTEDRIERETLIAASLERVWSLVAEPGFWVADEAEVAGSVATEGASLVAKNPHLGEVWVRVEKVEPLTYVAYRWTSAFPGEELRADNSTLVEFTLAQEGDKIRLRVIESGFAALSASEELRVKAMRFNTSGWAMAFDAFKARAEQASV</sequence>
<proteinExistence type="inferred from homology"/>
<dbReference type="InterPro" id="IPR023393">
    <property type="entry name" value="START-like_dom_sf"/>
</dbReference>
<dbReference type="EMBL" id="BMNK01000001">
    <property type="protein sequence ID" value="GGP01661.1"/>
    <property type="molecule type" value="Genomic_DNA"/>
</dbReference>
<dbReference type="SUPFAM" id="SSF55961">
    <property type="entry name" value="Bet v1-like"/>
    <property type="match status" value="1"/>
</dbReference>
<accession>A0A917ZZJ3</accession>
<dbReference type="Gene3D" id="3.30.530.20">
    <property type="match status" value="1"/>
</dbReference>
<dbReference type="Pfam" id="PF08327">
    <property type="entry name" value="AHSA1"/>
    <property type="match status" value="1"/>
</dbReference>
<evidence type="ECO:0000259" key="2">
    <source>
        <dbReference type="Pfam" id="PF08327"/>
    </source>
</evidence>
<evidence type="ECO:0000313" key="3">
    <source>
        <dbReference type="EMBL" id="GGP01661.1"/>
    </source>
</evidence>
<reference evidence="3" key="2">
    <citation type="submission" date="2020-09" db="EMBL/GenBank/DDBJ databases">
        <authorList>
            <person name="Sun Q."/>
            <person name="Zhou Y."/>
        </authorList>
    </citation>
    <scope>NUCLEOTIDE SEQUENCE</scope>
    <source>
        <strain evidence="3">CGMCC 4.7430</strain>
    </source>
</reference>
<dbReference type="InterPro" id="IPR013538">
    <property type="entry name" value="ASHA1/2-like_C"/>
</dbReference>
<comment type="caution">
    <text evidence="3">The sequence shown here is derived from an EMBL/GenBank/DDBJ whole genome shotgun (WGS) entry which is preliminary data.</text>
</comment>
<reference evidence="3" key="1">
    <citation type="journal article" date="2014" name="Int. J. Syst. Evol. Microbiol.">
        <title>Complete genome sequence of Corynebacterium casei LMG S-19264T (=DSM 44701T), isolated from a smear-ripened cheese.</title>
        <authorList>
            <consortium name="US DOE Joint Genome Institute (JGI-PGF)"/>
            <person name="Walter F."/>
            <person name="Albersmeier A."/>
            <person name="Kalinowski J."/>
            <person name="Ruckert C."/>
        </authorList>
    </citation>
    <scope>NUCLEOTIDE SEQUENCE</scope>
    <source>
        <strain evidence="3">CGMCC 4.7430</strain>
    </source>
</reference>
<gene>
    <name evidence="3" type="ORF">GCM10012278_05790</name>
</gene>
<feature type="domain" description="Activator of Hsp90 ATPase homologue 1/2-like C-terminal" evidence="2">
    <location>
        <begin position="42"/>
        <end position="170"/>
    </location>
</feature>